<name>A0ABP1ZLE2_9GAMM</name>
<dbReference type="Proteomes" id="UP000047420">
    <property type="component" value="Unassembled WGS sequence"/>
</dbReference>
<comment type="caution">
    <text evidence="1">The sequence shown here is derived from an EMBL/GenBank/DDBJ whole genome shotgun (WGS) entry which is preliminary data.</text>
</comment>
<dbReference type="EMBL" id="CVMG01000094">
    <property type="protein sequence ID" value="CRG52716.1"/>
    <property type="molecule type" value="Genomic_DNA"/>
</dbReference>
<reference evidence="1 2" key="1">
    <citation type="submission" date="2015-03" db="EMBL/GenBank/DDBJ databases">
        <authorList>
            <consortium name="Pathogen Informatics"/>
            <person name="Murphy D."/>
        </authorList>
    </citation>
    <scope>NUCLEOTIDE SEQUENCE [LARGE SCALE GENOMIC DNA]</scope>
    <source>
        <strain evidence="1 2">WP-931201</strain>
    </source>
</reference>
<proteinExistence type="predicted"/>
<sequence length="101" mass="11539">MAIDLTCFTTFSIPDLQRKLDCFQGRNSHVFPAHYVLYDACPLNRFDKEISNEYGLDPESYFMVAVNNKALEISTDEMADMIRKELGTENVIVLLNGEDLI</sequence>
<dbReference type="InterPro" id="IPR053759">
    <property type="entry name" value="CDI_Immunity_Comp"/>
</dbReference>
<accession>A0ABP1ZLE2</accession>
<organism evidence="1 2">
    <name type="scientific">Yersinia wautersii</name>
    <dbReference type="NCBI Taxonomy" id="1341643"/>
    <lineage>
        <taxon>Bacteria</taxon>
        <taxon>Pseudomonadati</taxon>
        <taxon>Pseudomonadota</taxon>
        <taxon>Gammaproteobacteria</taxon>
        <taxon>Enterobacterales</taxon>
        <taxon>Yersiniaceae</taxon>
        <taxon>Yersinia</taxon>
    </lineage>
</organism>
<evidence type="ECO:0000313" key="1">
    <source>
        <dbReference type="EMBL" id="CRG52716.1"/>
    </source>
</evidence>
<dbReference type="Gene3D" id="3.30.70.2920">
    <property type="match status" value="1"/>
</dbReference>
<evidence type="ECO:0000313" key="2">
    <source>
        <dbReference type="Proteomes" id="UP000047420"/>
    </source>
</evidence>
<keyword evidence="2" id="KW-1185">Reference proteome</keyword>
<gene>
    <name evidence="1" type="ORF">ERS008478_04402</name>
</gene>
<protein>
    <submittedName>
        <fullName evidence="1">Uncharacterized protein</fullName>
    </submittedName>
</protein>
<dbReference type="RefSeq" id="WP_038825336.1">
    <property type="nucleotide sequence ID" value="NZ_CVMG01000094.1"/>
</dbReference>